<evidence type="ECO:0000313" key="10">
    <source>
        <dbReference type="EMBL" id="QSZ34342.1"/>
    </source>
</evidence>
<feature type="compositionally biased region" description="Polar residues" evidence="7">
    <location>
        <begin position="123"/>
        <end position="133"/>
    </location>
</feature>
<dbReference type="AlphaFoldDB" id="A0A8A3PGF0"/>
<dbReference type="Pfam" id="PF04082">
    <property type="entry name" value="Fungal_trans"/>
    <property type="match status" value="1"/>
</dbReference>
<dbReference type="GO" id="GO:0008270">
    <property type="term" value="F:zinc ion binding"/>
    <property type="evidence" value="ECO:0007669"/>
    <property type="project" value="UniProtKB-KW"/>
</dbReference>
<feature type="region of interest" description="Disordered" evidence="7">
    <location>
        <begin position="711"/>
        <end position="742"/>
    </location>
</feature>
<evidence type="ECO:0000313" key="11">
    <source>
        <dbReference type="Proteomes" id="UP000672032"/>
    </source>
</evidence>
<evidence type="ECO:0000256" key="2">
    <source>
        <dbReference type="ARBA" id="ARBA00022833"/>
    </source>
</evidence>
<evidence type="ECO:0000256" key="3">
    <source>
        <dbReference type="ARBA" id="ARBA00023015"/>
    </source>
</evidence>
<sequence>MVSGLGPRPQFYIVDNLIYTLYSNIHRIVTYHDVPRTHICQICEKTFTRSDLLKRHEAGHERWDRKEPKSEGRRPLVKRRKTSVGSAETRNNAENVNWTPASRSESAHLSPLSSEPSFVIATPSPSYSNSLQDPSGIDPPLLDNNEHRNSENSQRGWMSTEEAPRSFVGSQQIGIVNNGPHPMSGFTFSHHATNSFPQPYRESYQATLLEHQVPTISHNMMEYPGHVPFSNAPYLQPEQSSPVGNEWFSNDFHTAMLETENEWGGNHGTIFNQNIPVSNQAQQSSSNIKLESPAANSTTMAGEPRLGYYEPKNDTLASLLARSAGIIRGSSPPNMAWEEGKWPCLWNPALEPVTMLAADPINIPFDHPLLQSHNSRYDISELTYYKIRDFLTSPIDEVHNRKPLFSMPSLYVVNIFIGLYFEHFSHQAPVLHHPTVDVNQLSPPLLSAMMVIGATYSHVKNGRRFAIVLVDVIGWQLLASINLDISLTRNPMTIFTEALIIHLGLWCGNKRAFNVGEAFRGNLVSHTRRLFESENWNSSIKNFSTDGTFEGPEAQWKRWINEETLKRLYWVVYTTDRQFSALWNQPSTLAIGELIDLGCPCDEALWCAPSACDWELALGSEAVPECQSFATAIGPFLFSLTSPSFSPSLEPFSSPLDQVSQPQHHPLPNLNPYTAFLVLLEIQHQVFDFSQECLLASKLINSQNILETYGHSPENQYPLPGHHPETRSLQSPGGSPSQALKSRITARRQDLAYSLNLFSKTYLRPHFDTPHSTSTSHTFHHISIVQSHLTAIFLHVSFTDLVNSIGKSGHAGIEPALERLKLWAREDYESAVDVAVQAAEAIMEVSRDVMGTEIPSRGIGVDETSGAIRGGMIGTGVYGAVLLMMSHVVLWAFARVADQRQKEHLMGRLQAYRTPDSGFLDTLRHELAAHDDLHAAATSGIAYESVQDSGAKDQRNTGRPSRALFRSAAETLTKFGTWGAALDMALLLHLRAEG</sequence>
<dbReference type="PROSITE" id="PS00028">
    <property type="entry name" value="ZINC_FINGER_C2H2_1"/>
    <property type="match status" value="1"/>
</dbReference>
<feature type="compositionally biased region" description="Polar residues" evidence="7">
    <location>
        <begin position="727"/>
        <end position="740"/>
    </location>
</feature>
<proteinExistence type="predicted"/>
<dbReference type="EMBL" id="CP063408">
    <property type="protein sequence ID" value="QSZ34342.1"/>
    <property type="molecule type" value="Genomic_DNA"/>
</dbReference>
<dbReference type="Gene3D" id="3.30.160.60">
    <property type="entry name" value="Classic Zinc Finger"/>
    <property type="match status" value="1"/>
</dbReference>
<dbReference type="SUPFAM" id="SSF57667">
    <property type="entry name" value="beta-beta-alpha zinc fingers"/>
    <property type="match status" value="1"/>
</dbReference>
<organism evidence="10 11">
    <name type="scientific">Monilinia vaccinii-corymbosi</name>
    <dbReference type="NCBI Taxonomy" id="61207"/>
    <lineage>
        <taxon>Eukaryota</taxon>
        <taxon>Fungi</taxon>
        <taxon>Dikarya</taxon>
        <taxon>Ascomycota</taxon>
        <taxon>Pezizomycotina</taxon>
        <taxon>Leotiomycetes</taxon>
        <taxon>Helotiales</taxon>
        <taxon>Sclerotiniaceae</taxon>
        <taxon>Monilinia</taxon>
    </lineage>
</organism>
<dbReference type="InterPro" id="IPR013087">
    <property type="entry name" value="Znf_C2H2_type"/>
</dbReference>
<protein>
    <recommendedName>
        <fullName evidence="9">C2H2-type domain-containing protein</fullName>
    </recommendedName>
</protein>
<reference evidence="10" key="1">
    <citation type="submission" date="2020-10" db="EMBL/GenBank/DDBJ databases">
        <title>Genome Sequence of Monilinia vaccinii-corymbosi Sheds Light on Mummy Berry Disease Infection of Blueberry and Mating Type.</title>
        <authorList>
            <person name="Yow A.G."/>
            <person name="Zhang Y."/>
            <person name="Bansal K."/>
            <person name="Eacker S.M."/>
            <person name="Sullivan S."/>
            <person name="Liachko I."/>
            <person name="Cubeta M.A."/>
            <person name="Rollins J.A."/>
            <person name="Ashrafi H."/>
        </authorList>
    </citation>
    <scope>NUCLEOTIDE SEQUENCE</scope>
    <source>
        <strain evidence="10">RL-1</strain>
    </source>
</reference>
<feature type="domain" description="C2H2-type" evidence="9">
    <location>
        <begin position="38"/>
        <end position="60"/>
    </location>
</feature>
<keyword evidence="8" id="KW-1133">Transmembrane helix</keyword>
<dbReference type="OrthoDB" id="1405595at2759"/>
<name>A0A8A3PGF0_9HELO</name>
<evidence type="ECO:0000256" key="8">
    <source>
        <dbReference type="SAM" id="Phobius"/>
    </source>
</evidence>
<keyword evidence="4" id="KW-0804">Transcription</keyword>
<feature type="compositionally biased region" description="Polar residues" evidence="7">
    <location>
        <begin position="83"/>
        <end position="104"/>
    </location>
</feature>
<accession>A0A8A3PGF0</accession>
<feature type="transmembrane region" description="Helical" evidence="8">
    <location>
        <begin position="877"/>
        <end position="897"/>
    </location>
</feature>
<keyword evidence="5" id="KW-0539">Nucleus</keyword>
<dbReference type="PROSITE" id="PS50157">
    <property type="entry name" value="ZINC_FINGER_C2H2_2"/>
    <property type="match status" value="1"/>
</dbReference>
<keyword evidence="8" id="KW-0472">Membrane</keyword>
<dbReference type="InterPro" id="IPR036236">
    <property type="entry name" value="Znf_C2H2_sf"/>
</dbReference>
<keyword evidence="8" id="KW-0812">Transmembrane</keyword>
<gene>
    <name evidence="10" type="ORF">DSL72_005933</name>
</gene>
<evidence type="ECO:0000256" key="7">
    <source>
        <dbReference type="SAM" id="MobiDB-lite"/>
    </source>
</evidence>
<dbReference type="Proteomes" id="UP000672032">
    <property type="component" value="Chromosome 4"/>
</dbReference>
<dbReference type="GO" id="GO:0006351">
    <property type="term" value="P:DNA-templated transcription"/>
    <property type="evidence" value="ECO:0007669"/>
    <property type="project" value="InterPro"/>
</dbReference>
<feature type="region of interest" description="Disordered" evidence="7">
    <location>
        <begin position="57"/>
        <end position="166"/>
    </location>
</feature>
<feature type="compositionally biased region" description="Basic and acidic residues" evidence="7">
    <location>
        <begin position="57"/>
        <end position="74"/>
    </location>
</feature>
<keyword evidence="6" id="KW-0863">Zinc-finger</keyword>
<keyword evidence="11" id="KW-1185">Reference proteome</keyword>
<evidence type="ECO:0000256" key="1">
    <source>
        <dbReference type="ARBA" id="ARBA00022723"/>
    </source>
</evidence>
<dbReference type="InterPro" id="IPR007219">
    <property type="entry name" value="XnlR_reg_dom"/>
</dbReference>
<dbReference type="PANTHER" id="PTHR47660:SF2">
    <property type="entry name" value="TRANSCRIPTION FACTOR WITH C2H2 AND ZN(2)-CYS(6) DNA BINDING DOMAIN (EUROFUNG)"/>
    <property type="match status" value="1"/>
</dbReference>
<evidence type="ECO:0000256" key="4">
    <source>
        <dbReference type="ARBA" id="ARBA00023163"/>
    </source>
</evidence>
<dbReference type="PANTHER" id="PTHR47660">
    <property type="entry name" value="TRANSCRIPTION FACTOR WITH C2H2 AND ZN(2)-CYS(6) DNA BINDING DOMAIN (EUROFUNG)-RELATED-RELATED"/>
    <property type="match status" value="1"/>
</dbReference>
<dbReference type="GO" id="GO:0003677">
    <property type="term" value="F:DNA binding"/>
    <property type="evidence" value="ECO:0007669"/>
    <property type="project" value="InterPro"/>
</dbReference>
<evidence type="ECO:0000256" key="5">
    <source>
        <dbReference type="ARBA" id="ARBA00023242"/>
    </source>
</evidence>
<dbReference type="CDD" id="cd12148">
    <property type="entry name" value="fungal_TF_MHR"/>
    <property type="match status" value="1"/>
</dbReference>
<evidence type="ECO:0000259" key="9">
    <source>
        <dbReference type="PROSITE" id="PS50157"/>
    </source>
</evidence>
<keyword evidence="3" id="KW-0805">Transcription regulation</keyword>
<keyword evidence="1" id="KW-0479">Metal-binding</keyword>
<keyword evidence="2" id="KW-0862">Zinc</keyword>
<evidence type="ECO:0000256" key="6">
    <source>
        <dbReference type="PROSITE-ProRule" id="PRU00042"/>
    </source>
</evidence>